<comment type="similarity">
    <text evidence="4 19">Belongs to the homoserine dehydrogenase family.</text>
</comment>
<dbReference type="PIRSF" id="PIRSF000098">
    <property type="entry name" value="Homoser_dehydrog"/>
    <property type="match status" value="1"/>
</dbReference>
<keyword evidence="22" id="KW-1185">Reference proteome</keyword>
<dbReference type="UniPathway" id="UPA00050">
    <property type="reaction ID" value="UER00063"/>
</dbReference>
<dbReference type="Gene3D" id="3.40.50.720">
    <property type="entry name" value="NAD(P)-binding Rossmann-like Domain"/>
    <property type="match status" value="1"/>
</dbReference>
<dbReference type="InterPro" id="IPR045865">
    <property type="entry name" value="ACT-like_dom_sf"/>
</dbReference>
<dbReference type="InterPro" id="IPR019811">
    <property type="entry name" value="HDH_CS"/>
</dbReference>
<dbReference type="SUPFAM" id="SSF55347">
    <property type="entry name" value="Glyceraldehyde-3-phosphate dehydrogenase-like, C-terminal domain"/>
    <property type="match status" value="1"/>
</dbReference>
<dbReference type="FunFam" id="3.40.50.720:FF:000062">
    <property type="entry name" value="Homoserine dehydrogenase"/>
    <property type="match status" value="1"/>
</dbReference>
<evidence type="ECO:0000259" key="20">
    <source>
        <dbReference type="PROSITE" id="PS51671"/>
    </source>
</evidence>
<evidence type="ECO:0000256" key="11">
    <source>
        <dbReference type="ARBA" id="ARBA00023002"/>
    </source>
</evidence>
<evidence type="ECO:0000256" key="18">
    <source>
        <dbReference type="RuleBase" id="RU000579"/>
    </source>
</evidence>
<dbReference type="Proteomes" id="UP000183508">
    <property type="component" value="Unassembled WGS sequence"/>
</dbReference>
<dbReference type="GO" id="GO:0050661">
    <property type="term" value="F:NADP binding"/>
    <property type="evidence" value="ECO:0007669"/>
    <property type="project" value="InterPro"/>
</dbReference>
<organism evidence="21 22">
    <name type="scientific">Alicyclobacillus macrosporangiidus</name>
    <dbReference type="NCBI Taxonomy" id="392015"/>
    <lineage>
        <taxon>Bacteria</taxon>
        <taxon>Bacillati</taxon>
        <taxon>Bacillota</taxon>
        <taxon>Bacilli</taxon>
        <taxon>Bacillales</taxon>
        <taxon>Alicyclobacillaceae</taxon>
        <taxon>Alicyclobacillus</taxon>
    </lineage>
</organism>
<keyword evidence="11 18" id="KW-0560">Oxidoreductase</keyword>
<evidence type="ECO:0000313" key="21">
    <source>
        <dbReference type="EMBL" id="SFU79377.1"/>
    </source>
</evidence>
<proteinExistence type="inferred from homology"/>
<evidence type="ECO:0000256" key="3">
    <source>
        <dbReference type="ARBA" id="ARBA00005062"/>
    </source>
</evidence>
<dbReference type="SUPFAM" id="SSF55021">
    <property type="entry name" value="ACT-like"/>
    <property type="match status" value="1"/>
</dbReference>
<dbReference type="Gene3D" id="3.30.70.260">
    <property type="match status" value="1"/>
</dbReference>
<dbReference type="PROSITE" id="PS51671">
    <property type="entry name" value="ACT"/>
    <property type="match status" value="1"/>
</dbReference>
<keyword evidence="12" id="KW-0520">NAD</keyword>
<dbReference type="GO" id="GO:0004412">
    <property type="term" value="F:homoserine dehydrogenase activity"/>
    <property type="evidence" value="ECO:0007669"/>
    <property type="project" value="UniProtKB-EC"/>
</dbReference>
<dbReference type="PROSITE" id="PS01042">
    <property type="entry name" value="HOMOSER_DHGENASE"/>
    <property type="match status" value="1"/>
</dbReference>
<feature type="binding site" evidence="17">
    <location>
        <position position="104"/>
    </location>
    <ligand>
        <name>NADPH</name>
        <dbReference type="ChEBI" id="CHEBI:57783"/>
    </ligand>
</feature>
<dbReference type="InterPro" id="IPR016204">
    <property type="entry name" value="HDH"/>
</dbReference>
<dbReference type="GO" id="GO:0046872">
    <property type="term" value="F:metal ion binding"/>
    <property type="evidence" value="ECO:0007669"/>
    <property type="project" value="UniProtKB-KW"/>
</dbReference>
<dbReference type="GO" id="GO:0009086">
    <property type="term" value="P:methionine biosynthetic process"/>
    <property type="evidence" value="ECO:0007669"/>
    <property type="project" value="UniProtKB-KW"/>
</dbReference>
<dbReference type="EC" id="1.1.1.3" evidence="5 18"/>
<dbReference type="SUPFAM" id="SSF51735">
    <property type="entry name" value="NAD(P)-binding Rossmann-fold domains"/>
    <property type="match status" value="1"/>
</dbReference>
<dbReference type="GO" id="GO:0009088">
    <property type="term" value="P:threonine biosynthetic process"/>
    <property type="evidence" value="ECO:0007669"/>
    <property type="project" value="UniProtKB-UniPathway"/>
</dbReference>
<dbReference type="InterPro" id="IPR005106">
    <property type="entry name" value="Asp/hSer_DH_NAD-bd"/>
</dbReference>
<protein>
    <recommendedName>
        <fullName evidence="6 18">Homoserine dehydrogenase</fullName>
        <ecNumber evidence="5 18">1.1.1.3</ecNumber>
    </recommendedName>
</protein>
<keyword evidence="9" id="KW-0479">Metal-binding</keyword>
<sequence length="429" mass="45190">MIVEVGLLGCGTVGSGVVELMNRRQGKIADMTGLRPAIKKILVRQVDKPRPVELAPGLVTNQPAEVLEDPSIRIVIETIGGIEPARTYILQAIASGKHVVTANKDLIAVHGAEILDAAERHGVDVFYEAAVGGAIPLIRPLTEQMTANEISDLLGIINGTTNYILTQMTETGADFADALAEAQRLGYAEADPSSDVDGLDAARKLAILASIAFHARVTLDDVQVAGIRSISAQDVRFAEELGCVVKLLATGSDRAGVLSLHVRPALVSKQHPLAHVSGPFNALFVRGDAAGDLMFFGRGAGSLPTASSVVGDVIEVLRVIRLGVSGRVSRMYLPGKRVSPLHAAPARHYLRLTAADKPGVFAAIASIFGVHNVSMETVLQKRAKGNTADIVIVTHATEPGPLANVVEGLRALPQVEAVHNVMPVVEAPE</sequence>
<dbReference type="EMBL" id="FPBV01000008">
    <property type="protein sequence ID" value="SFU79377.1"/>
    <property type="molecule type" value="Genomic_DNA"/>
</dbReference>
<dbReference type="UniPathway" id="UPA00051">
    <property type="reaction ID" value="UER00465"/>
</dbReference>
<comment type="cofactor">
    <cofactor evidence="1">
        <name>a metal cation</name>
        <dbReference type="ChEBI" id="CHEBI:25213"/>
    </cofactor>
</comment>
<comment type="catalytic activity">
    <reaction evidence="15">
        <text>L-homoserine + NADP(+) = L-aspartate 4-semialdehyde + NADPH + H(+)</text>
        <dbReference type="Rhea" id="RHEA:15761"/>
        <dbReference type="ChEBI" id="CHEBI:15378"/>
        <dbReference type="ChEBI" id="CHEBI:57476"/>
        <dbReference type="ChEBI" id="CHEBI:57783"/>
        <dbReference type="ChEBI" id="CHEBI:58349"/>
        <dbReference type="ChEBI" id="CHEBI:537519"/>
        <dbReference type="EC" id="1.1.1.3"/>
    </reaction>
    <physiologicalReaction direction="right-to-left" evidence="15">
        <dbReference type="Rhea" id="RHEA:15763"/>
    </physiologicalReaction>
</comment>
<dbReference type="STRING" id="392015.SAMN05421543_10882"/>
<dbReference type="InterPro" id="IPR001342">
    <property type="entry name" value="HDH_cat"/>
</dbReference>
<dbReference type="Pfam" id="PF01842">
    <property type="entry name" value="ACT"/>
    <property type="match status" value="1"/>
</dbReference>
<evidence type="ECO:0000256" key="10">
    <source>
        <dbReference type="ARBA" id="ARBA00022857"/>
    </source>
</evidence>
<evidence type="ECO:0000256" key="4">
    <source>
        <dbReference type="ARBA" id="ARBA00006753"/>
    </source>
</evidence>
<evidence type="ECO:0000256" key="2">
    <source>
        <dbReference type="ARBA" id="ARBA00005056"/>
    </source>
</evidence>
<evidence type="ECO:0000256" key="19">
    <source>
        <dbReference type="RuleBase" id="RU004171"/>
    </source>
</evidence>
<evidence type="ECO:0000256" key="15">
    <source>
        <dbReference type="ARBA" id="ARBA00048841"/>
    </source>
</evidence>
<evidence type="ECO:0000256" key="17">
    <source>
        <dbReference type="PIRSR" id="PIRSR000098-2"/>
    </source>
</evidence>
<evidence type="ECO:0000256" key="8">
    <source>
        <dbReference type="ARBA" id="ARBA00022697"/>
    </source>
</evidence>
<dbReference type="PANTHER" id="PTHR43331">
    <property type="entry name" value="HOMOSERINE DEHYDROGENASE"/>
    <property type="match status" value="1"/>
</dbReference>
<evidence type="ECO:0000313" key="22">
    <source>
        <dbReference type="Proteomes" id="UP000183508"/>
    </source>
</evidence>
<dbReference type="FunFam" id="3.30.360.10:FF:000005">
    <property type="entry name" value="Homoserine dehydrogenase"/>
    <property type="match status" value="1"/>
</dbReference>
<evidence type="ECO:0000256" key="14">
    <source>
        <dbReference type="ARBA" id="ARBA00023167"/>
    </source>
</evidence>
<feature type="binding site" evidence="17">
    <location>
        <begin position="8"/>
        <end position="15"/>
    </location>
    <ligand>
        <name>NADP(+)</name>
        <dbReference type="ChEBI" id="CHEBI:58349"/>
    </ligand>
</feature>
<evidence type="ECO:0000256" key="13">
    <source>
        <dbReference type="ARBA" id="ARBA00023053"/>
    </source>
</evidence>
<feature type="active site" description="Proton donor" evidence="16">
    <location>
        <position position="204"/>
    </location>
</feature>
<comment type="pathway">
    <text evidence="3 18">Amino-acid biosynthesis; L-methionine biosynthesis via de novo pathway; L-homoserine from L-aspartate: step 3/3.</text>
</comment>
<dbReference type="InterPro" id="IPR036291">
    <property type="entry name" value="NAD(P)-bd_dom_sf"/>
</dbReference>
<keyword evidence="8 18" id="KW-0791">Threonine biosynthesis</keyword>
<dbReference type="OrthoDB" id="9808167at2"/>
<evidence type="ECO:0000256" key="12">
    <source>
        <dbReference type="ARBA" id="ARBA00023027"/>
    </source>
</evidence>
<comment type="pathway">
    <text evidence="2 18">Amino-acid biosynthesis; L-threonine biosynthesis; L-threonine from L-aspartate: step 3/5.</text>
</comment>
<keyword evidence="13" id="KW-0915">Sodium</keyword>
<dbReference type="NCBIfam" id="NF004976">
    <property type="entry name" value="PRK06349.1"/>
    <property type="match status" value="1"/>
</dbReference>
<dbReference type="Pfam" id="PF00742">
    <property type="entry name" value="Homoserine_dh"/>
    <property type="match status" value="1"/>
</dbReference>
<evidence type="ECO:0000256" key="6">
    <source>
        <dbReference type="ARBA" id="ARBA00013376"/>
    </source>
</evidence>
<reference evidence="22" key="1">
    <citation type="submission" date="2016-10" db="EMBL/GenBank/DDBJ databases">
        <authorList>
            <person name="Varghese N."/>
        </authorList>
    </citation>
    <scope>NUCLEOTIDE SEQUENCE [LARGE SCALE GENOMIC DNA]</scope>
    <source>
        <strain evidence="22">DSM 17980</strain>
    </source>
</reference>
<name>A0A1I7J2J8_9BACL</name>
<evidence type="ECO:0000256" key="5">
    <source>
        <dbReference type="ARBA" id="ARBA00013213"/>
    </source>
</evidence>
<dbReference type="AlphaFoldDB" id="A0A1I7J2J8"/>
<feature type="binding site" evidence="17">
    <location>
        <position position="189"/>
    </location>
    <ligand>
        <name>L-homoserine</name>
        <dbReference type="ChEBI" id="CHEBI:57476"/>
    </ligand>
</feature>
<evidence type="ECO:0000256" key="9">
    <source>
        <dbReference type="ARBA" id="ARBA00022723"/>
    </source>
</evidence>
<keyword evidence="10 17" id="KW-0521">NADP</keyword>
<gene>
    <name evidence="21" type="ORF">SAMN05421543_10882</name>
</gene>
<dbReference type="Pfam" id="PF03447">
    <property type="entry name" value="NAD_binding_3"/>
    <property type="match status" value="1"/>
</dbReference>
<dbReference type="CDD" id="cd04881">
    <property type="entry name" value="ACT_HSDH-Hom"/>
    <property type="match status" value="1"/>
</dbReference>
<dbReference type="PANTHER" id="PTHR43331:SF1">
    <property type="entry name" value="HOMOSERINE DEHYDROGENASE"/>
    <property type="match status" value="1"/>
</dbReference>
<keyword evidence="14 18" id="KW-0486">Methionine biosynthesis</keyword>
<accession>A0A1I7J2J8</accession>
<evidence type="ECO:0000256" key="16">
    <source>
        <dbReference type="PIRSR" id="PIRSR000098-1"/>
    </source>
</evidence>
<dbReference type="eggNOG" id="COG0460">
    <property type="taxonomic scope" value="Bacteria"/>
</dbReference>
<keyword evidence="7 18" id="KW-0028">Amino-acid biosynthesis</keyword>
<feature type="domain" description="ACT" evidence="20">
    <location>
        <begin position="349"/>
        <end position="423"/>
    </location>
</feature>
<dbReference type="InterPro" id="IPR002912">
    <property type="entry name" value="ACT_dom"/>
</dbReference>
<dbReference type="RefSeq" id="WP_074951801.1">
    <property type="nucleotide sequence ID" value="NZ_FPBV01000008.1"/>
</dbReference>
<evidence type="ECO:0000256" key="1">
    <source>
        <dbReference type="ARBA" id="ARBA00001920"/>
    </source>
</evidence>
<dbReference type="Gene3D" id="3.30.360.10">
    <property type="entry name" value="Dihydrodipicolinate Reductase, domain 2"/>
    <property type="match status" value="1"/>
</dbReference>
<evidence type="ECO:0000256" key="7">
    <source>
        <dbReference type="ARBA" id="ARBA00022605"/>
    </source>
</evidence>